<evidence type="ECO:0000313" key="1">
    <source>
        <dbReference type="EMBL" id="ASW43184.1"/>
    </source>
</evidence>
<reference evidence="1 2" key="1">
    <citation type="submission" date="2016-08" db="EMBL/GenBank/DDBJ databases">
        <title>Complete Genome Sequence Of The Indigo Reducing Clostridium isatidis DSM15098.</title>
        <authorList>
            <person name="Little G.T."/>
            <person name="Minton N.P."/>
        </authorList>
    </citation>
    <scope>NUCLEOTIDE SEQUENCE [LARGE SCALE GENOMIC DNA]</scope>
    <source>
        <strain evidence="1 2">DSM 15098</strain>
    </source>
</reference>
<keyword evidence="2" id="KW-1185">Reference proteome</keyword>
<gene>
    <name evidence="1" type="ORF">BEN51_06730</name>
</gene>
<name>A0A343JCC6_9CLOT</name>
<proteinExistence type="predicted"/>
<accession>A0A343JCC6</accession>
<evidence type="ECO:0008006" key="3">
    <source>
        <dbReference type="Google" id="ProtNLM"/>
    </source>
</evidence>
<evidence type="ECO:0000313" key="2">
    <source>
        <dbReference type="Proteomes" id="UP000264883"/>
    </source>
</evidence>
<dbReference type="AlphaFoldDB" id="A0A343JCC6"/>
<dbReference type="RefSeq" id="WP_119865320.1">
    <property type="nucleotide sequence ID" value="NZ_CP016786.1"/>
</dbReference>
<dbReference type="EMBL" id="CP016786">
    <property type="protein sequence ID" value="ASW43184.1"/>
    <property type="molecule type" value="Genomic_DNA"/>
</dbReference>
<dbReference type="Proteomes" id="UP000264883">
    <property type="component" value="Chromosome"/>
</dbReference>
<protein>
    <recommendedName>
        <fullName evidence="3">RCK N-terminal domain-containing protein</fullName>
    </recommendedName>
</protein>
<dbReference type="KEGG" id="cia:BEN51_06730"/>
<dbReference type="OrthoDB" id="1925329at2"/>
<organism evidence="1 2">
    <name type="scientific">Clostridium isatidis</name>
    <dbReference type="NCBI Taxonomy" id="182773"/>
    <lineage>
        <taxon>Bacteria</taxon>
        <taxon>Bacillati</taxon>
        <taxon>Bacillota</taxon>
        <taxon>Clostridia</taxon>
        <taxon>Eubacteriales</taxon>
        <taxon>Clostridiaceae</taxon>
        <taxon>Clostridium</taxon>
    </lineage>
</organism>
<sequence length="173" mass="20302">MSKKILLLGISDEILVYLIKYFKLNNAEIYLVLSKEEAAPILNEIEKDVVIVKIDNNLDQIEVLLNSVEPDIIYNFYGSYNEKQYKLEDLIENSYLRTILFLEALSHFKTLKFVNLINKEINIKDGSLFECYKTIEKLIIEKSHFYKDNYGIKVITKYRTGDIDEDFKGILEI</sequence>